<gene>
    <name evidence="1" type="ORF">ENY07_00395</name>
</gene>
<dbReference type="EMBL" id="DTQM01000005">
    <property type="protein sequence ID" value="HGC41677.1"/>
    <property type="molecule type" value="Genomic_DNA"/>
</dbReference>
<proteinExistence type="predicted"/>
<dbReference type="AlphaFoldDB" id="A0A8J4M488"/>
<reference evidence="1" key="1">
    <citation type="journal article" date="2020" name="mSystems">
        <title>Genome- and Community-Level Interaction Insights into Carbon Utilization and Element Cycling Functions of Hydrothermarchaeota in Hydrothermal Sediment.</title>
        <authorList>
            <person name="Zhou Z."/>
            <person name="Liu Y."/>
            <person name="Xu W."/>
            <person name="Pan J."/>
            <person name="Luo Z.H."/>
            <person name="Li M."/>
        </authorList>
    </citation>
    <scope>NUCLEOTIDE SEQUENCE</scope>
    <source>
        <strain evidence="1">SpSt-997</strain>
    </source>
</reference>
<comment type="caution">
    <text evidence="1">The sequence shown here is derived from an EMBL/GenBank/DDBJ whole genome shotgun (WGS) entry which is preliminary data.</text>
</comment>
<evidence type="ECO:0000313" key="1">
    <source>
        <dbReference type="EMBL" id="HGC41677.1"/>
    </source>
</evidence>
<name>A0A8J4M488_9PROT</name>
<protein>
    <submittedName>
        <fullName evidence="1">Uncharacterized protein</fullName>
    </submittedName>
</protein>
<accession>A0A8J4M488</accession>
<sequence length="71" mass="7988">MRAVEADLGTRLAACTTAREAIGLTGEWMARRLDSLLALQRRMIDMWLVLSEATLMHSTNGRREKNDVSNI</sequence>
<organism evidence="1">
    <name type="scientific">Acidicaldus sp</name>
    <dbReference type="NCBI Taxonomy" id="1872105"/>
    <lineage>
        <taxon>Bacteria</taxon>
        <taxon>Pseudomonadati</taxon>
        <taxon>Pseudomonadota</taxon>
        <taxon>Alphaproteobacteria</taxon>
        <taxon>Acetobacterales</taxon>
        <taxon>Acetobacteraceae</taxon>
        <taxon>Acidicaldus</taxon>
    </lineage>
</organism>